<feature type="domain" description="Glycosyl transferase family 1" evidence="1">
    <location>
        <begin position="174"/>
        <end position="338"/>
    </location>
</feature>
<sequence>MKLVHISTEKFWRGGEQQIAYLINHLNDRGVENYLICDANSEMEKYAIDNNLNYFSINYVNSINPIAILKLSKLIKQINPDYVHLHSSKAHTLGLLAGKLINFDQFILHRRVIFPIKQKQINIWKYNTPRLLKIICISKAVEEEVEKIVKDPEKITVIHSAIDLNRFKNISNEKKLHEEFDFEEDNKLVVNVSALNREKNLETFIKAASLVLRKSDVNIKFLIVGEGPEKDNLMELTRTLNIEDHVIFTGFRKDVPNILLQSDLFVLTSISEGLGSSILDAFASGVPAVASKVGGIPEIVIDNYTGYTLEPGDEEGFAFNILKLIENNTLRKELSENALQLVSDYSIKSMIDKYLQLYKELEGKG</sequence>
<keyword evidence="4" id="KW-1185">Reference proteome</keyword>
<evidence type="ECO:0000259" key="2">
    <source>
        <dbReference type="Pfam" id="PF13439"/>
    </source>
</evidence>
<feature type="domain" description="Glycosyltransferase subfamily 4-like N-terminal" evidence="2">
    <location>
        <begin position="13"/>
        <end position="166"/>
    </location>
</feature>
<reference evidence="3 4" key="1">
    <citation type="submission" date="2022-11" db="EMBL/GenBank/DDBJ databases">
        <title>The characterization of three novel Bacteroidetes species and genomic analysis of their roles in tidal elemental geochemical cycles.</title>
        <authorList>
            <person name="Ma K."/>
        </authorList>
    </citation>
    <scope>NUCLEOTIDE SEQUENCE [LARGE SCALE GENOMIC DNA]</scope>
    <source>
        <strain evidence="3 4">M17</strain>
    </source>
</reference>
<accession>A0ABT3RW91</accession>
<gene>
    <name evidence="3" type="ORF">OO013_18050</name>
</gene>
<dbReference type="PANTHER" id="PTHR12526">
    <property type="entry name" value="GLYCOSYLTRANSFERASE"/>
    <property type="match status" value="1"/>
</dbReference>
<dbReference type="InterPro" id="IPR028098">
    <property type="entry name" value="Glyco_trans_4-like_N"/>
</dbReference>
<dbReference type="Gene3D" id="3.40.50.2000">
    <property type="entry name" value="Glycogen Phosphorylase B"/>
    <property type="match status" value="2"/>
</dbReference>
<evidence type="ECO:0000259" key="1">
    <source>
        <dbReference type="Pfam" id="PF00534"/>
    </source>
</evidence>
<dbReference type="Pfam" id="PF00534">
    <property type="entry name" value="Glycos_transf_1"/>
    <property type="match status" value="1"/>
</dbReference>
<dbReference type="Pfam" id="PF13439">
    <property type="entry name" value="Glyco_transf_4"/>
    <property type="match status" value="1"/>
</dbReference>
<keyword evidence="3" id="KW-0808">Transferase</keyword>
<name>A0ABT3RW91_9BACT</name>
<organism evidence="3 4">
    <name type="scientific">Mangrovivirga halotolerans</name>
    <dbReference type="NCBI Taxonomy" id="2993936"/>
    <lineage>
        <taxon>Bacteria</taxon>
        <taxon>Pseudomonadati</taxon>
        <taxon>Bacteroidota</taxon>
        <taxon>Cytophagia</taxon>
        <taxon>Cytophagales</taxon>
        <taxon>Mangrovivirgaceae</taxon>
        <taxon>Mangrovivirga</taxon>
    </lineage>
</organism>
<protein>
    <submittedName>
        <fullName evidence="3">Glycosyltransferase</fullName>
        <ecNumber evidence="3">2.4.-.-</ecNumber>
    </submittedName>
</protein>
<dbReference type="PANTHER" id="PTHR12526:SF630">
    <property type="entry name" value="GLYCOSYLTRANSFERASE"/>
    <property type="match status" value="1"/>
</dbReference>
<dbReference type="InterPro" id="IPR001296">
    <property type="entry name" value="Glyco_trans_1"/>
</dbReference>
<evidence type="ECO:0000313" key="3">
    <source>
        <dbReference type="EMBL" id="MCX2745791.1"/>
    </source>
</evidence>
<dbReference type="GO" id="GO:0016757">
    <property type="term" value="F:glycosyltransferase activity"/>
    <property type="evidence" value="ECO:0007669"/>
    <property type="project" value="UniProtKB-KW"/>
</dbReference>
<dbReference type="EMBL" id="JAPFQN010000011">
    <property type="protein sequence ID" value="MCX2745791.1"/>
    <property type="molecule type" value="Genomic_DNA"/>
</dbReference>
<dbReference type="Proteomes" id="UP001209885">
    <property type="component" value="Unassembled WGS sequence"/>
</dbReference>
<comment type="caution">
    <text evidence="3">The sequence shown here is derived from an EMBL/GenBank/DDBJ whole genome shotgun (WGS) entry which is preliminary data.</text>
</comment>
<proteinExistence type="predicted"/>
<keyword evidence="3" id="KW-0328">Glycosyltransferase</keyword>
<dbReference type="SUPFAM" id="SSF53756">
    <property type="entry name" value="UDP-Glycosyltransferase/glycogen phosphorylase"/>
    <property type="match status" value="1"/>
</dbReference>
<dbReference type="RefSeq" id="WP_266058389.1">
    <property type="nucleotide sequence ID" value="NZ_JAPFQN010000011.1"/>
</dbReference>
<dbReference type="EC" id="2.4.-.-" evidence="3"/>
<evidence type="ECO:0000313" key="4">
    <source>
        <dbReference type="Proteomes" id="UP001209885"/>
    </source>
</evidence>